<proteinExistence type="inferred from homology"/>
<protein>
    <recommendedName>
        <fullName evidence="2">Intimin</fullName>
    </recommendedName>
    <alternativeName>
        <fullName evidence="5">Attaching and effacing protein</fullName>
    </alternativeName>
</protein>
<keyword evidence="3" id="KW-0843">Virulence</keyword>
<feature type="compositionally biased region" description="Polar residues" evidence="6">
    <location>
        <begin position="432"/>
        <end position="451"/>
    </location>
</feature>
<dbReference type="PROSITE" id="PS50093">
    <property type="entry name" value="PKD"/>
    <property type="match status" value="5"/>
</dbReference>
<evidence type="ECO:0000313" key="12">
    <source>
        <dbReference type="Proteomes" id="UP000315995"/>
    </source>
</evidence>
<dbReference type="InterPro" id="IPR000601">
    <property type="entry name" value="PKD_dom"/>
</dbReference>
<organism evidence="11 12">
    <name type="scientific">Persicimonas caeni</name>
    <dbReference type="NCBI Taxonomy" id="2292766"/>
    <lineage>
        <taxon>Bacteria</taxon>
        <taxon>Deltaproteobacteria</taxon>
        <taxon>Bradymonadales</taxon>
        <taxon>Bradymonadaceae</taxon>
        <taxon>Persicimonas</taxon>
    </lineage>
</organism>
<keyword evidence="12" id="KW-1185">Reference proteome</keyword>
<dbReference type="Pfam" id="PF17963">
    <property type="entry name" value="Big_9"/>
    <property type="match status" value="5"/>
</dbReference>
<dbReference type="CDD" id="cd00146">
    <property type="entry name" value="PKD"/>
    <property type="match status" value="1"/>
</dbReference>
<dbReference type="InterPro" id="IPR029865">
    <property type="entry name" value="KIAA0319-like"/>
</dbReference>
<feature type="domain" description="PKD" evidence="8">
    <location>
        <begin position="925"/>
        <end position="996"/>
    </location>
</feature>
<keyword evidence="7" id="KW-0732">Signal</keyword>
<comment type="similarity">
    <text evidence="1">Belongs to the intimin/invasin family.</text>
</comment>
<dbReference type="Pfam" id="PF22352">
    <property type="entry name" value="K319L-like_PKD"/>
    <property type="match status" value="8"/>
</dbReference>
<evidence type="ECO:0000256" key="6">
    <source>
        <dbReference type="SAM" id="MobiDB-lite"/>
    </source>
</evidence>
<evidence type="ECO:0000256" key="1">
    <source>
        <dbReference type="ARBA" id="ARBA00010116"/>
    </source>
</evidence>
<dbReference type="Gene3D" id="2.60.40.2810">
    <property type="match status" value="5"/>
</dbReference>
<evidence type="ECO:0000256" key="5">
    <source>
        <dbReference type="ARBA" id="ARBA00029955"/>
    </source>
</evidence>
<sequence length="1728" mass="174223">MMYRSSYRQVLAVLVVGLWAGMAGVSCAPEFTDEQCATDQDCFPDEFCSAQGICQPGAGGDVGPDVEQDADTVEIASIEVTPQSVDVALGLTVPLDATAFDADGNEIADATFEWESSDEVVATVNADGEVTGLEIGTATITVTSTEDPSVQATASITVVEGEVDTVTVEPSAVTLIVGETQTLTATALNEAGEEISDPQVTWTSDDESIATVDTDGTVTAVAAGQTTITATVEGVQATVDVEVQLVPVARIELTPADPTVEVGSTVELTAQAFDAEDNELTGRQITWTSDDESIATIDSGGIVTGVAEGTVTITAEIGGETATVDVDVVPANTSPVADAGADQVVSVGDTVTLDASNSDDADNDTLTYSWTFSSQPTNSTATLSDASAVQPTFTADVAGDYVLELTVDDGSATATDTVTITANTPPVADAGSDQTVTEGDTVTLDGSNSSDADGDTLSYSWTFTSTPTGSSAALSDSTAASPTFTPDVAGDYVLELTVDDGNATATDTVTITAEAANTAPTADAGTDQTVTVGDTVNLDGSNSSDPDTGDSIASYAWTLDSVPTNSGATLTDAATATPSFTADVAGDYVLTLTVTDQSGATGTDTVTITAQSPTNTAPVANDDAFSTDEDVAAIFDVVGNDTDADNDSLTLTAITVDPTNGTASIASNQIDYTPDANFNGTDTLTYEISDGNGGTDTATLTITVNAVNDAPTAAAGADQTVTTGTLVNLDGSNSSDIDSGDSIASYAWTIDSAPTNSTATLTDAATATPSFTPDEAGDYVLLLTVEDQSGATGTDTVTITAQASANNDPVTTDDTLTLDEDTTQTIDVAANDTDADGDSLTVSIVTGPTNGTASVVSNQIEYTPDANFNGSDSLTYQVADGNGGTATGTLSITVDPVNDAPTANAGADLTVNEGDVVNLNGANSSDIDTGDSIASYAWTLDTKPTNSTATLTDAATATPSFTADVAGDYVLTLTVTDQNAATATDTVTVTAQAVNTAPVANDDTLTLDEDTTALADVLSNDTDADNDTLSISAITAGPTNGTASIVSGQIEYSPDADFNGSDSLTYEISDGNSGTDTATLTITVNAVNDAPTADAGADQTVNEGDVVNLDGSNSSDPDTGDSIASYAWTLDTTPSSSTAALTDANTATPSFTADVPGDYVLTLTVTDQNAATATDTVTVTAQAVNTAPVANDDTFSTDEDVSATFDVVGNDTDADSDSLTLTAITTGPTNGTASITNNQIDYTPDANFNGTDTLTYEISDGNGGTDTATLTITVNAVNDAPTADAGADQTVTTGTLVNLDGSNSSDIDSGDSIAGYAWTIDSAPTNSTATLTDAATATPSFTPDEAGDYVLLLTVEDQSGATGTDTVTITAQVPNSDPVTTDDTLTLDEDTTQTIDVAANDTDADGDSLTVSIVTGPTNGTASVVSNQIEYTPNANFNGSDSLTYQVADGNGGTATGTLSITVNAVNDAPTADAGTDQTVTEGDVVNLDGSNSSDIDAGDSIASYAWTLDTKPSSSTATLTDAATATPSFTADVAGDYVLTLTVTDQNTATATDTVTITAQTASVQPSSAGELVISEIMPSPDVLADSAGEWFELYNPSTTTTYNLNGCTIEDLGADSHTITVDVTIAPGEYVTLANSSSPGFTPSYVYGSNWFLSSGDEVVLNCAGTQIDVVNYDGGGFSVTSGASLTLSPASLDATSNDDSTNWCDATTSYNGDLGTPGAANDSCP</sequence>
<feature type="domain" description="LTD" evidence="10">
    <location>
        <begin position="1561"/>
        <end position="1677"/>
    </location>
</feature>
<evidence type="ECO:0000256" key="3">
    <source>
        <dbReference type="ARBA" id="ARBA00023026"/>
    </source>
</evidence>
<dbReference type="SUPFAM" id="SSF49299">
    <property type="entry name" value="PKD domain"/>
    <property type="match status" value="8"/>
</dbReference>
<feature type="domain" description="PKD" evidence="8">
    <location>
        <begin position="1090"/>
        <end position="1186"/>
    </location>
</feature>
<dbReference type="InterPro" id="IPR035986">
    <property type="entry name" value="PKD_dom_sf"/>
</dbReference>
<dbReference type="InterPro" id="IPR013783">
    <property type="entry name" value="Ig-like_fold"/>
</dbReference>
<dbReference type="SUPFAM" id="SSF49373">
    <property type="entry name" value="Invasin/intimin cell-adhesion fragments"/>
    <property type="match status" value="3"/>
</dbReference>
<dbReference type="SMART" id="SM00089">
    <property type="entry name" value="PKD"/>
    <property type="match status" value="9"/>
</dbReference>
<dbReference type="NCBIfam" id="NF012211">
    <property type="entry name" value="tand_rpt_95"/>
    <property type="match status" value="5"/>
</dbReference>
<dbReference type="InterPro" id="IPR022409">
    <property type="entry name" value="PKD/Chitinase_dom"/>
</dbReference>
<evidence type="ECO:0000259" key="10">
    <source>
        <dbReference type="PROSITE" id="PS51841"/>
    </source>
</evidence>
<dbReference type="PANTHER" id="PTHR46182:SF2">
    <property type="entry name" value="FI19480P1"/>
    <property type="match status" value="1"/>
</dbReference>
<dbReference type="PROSITE" id="PS51841">
    <property type="entry name" value="LTD"/>
    <property type="match status" value="1"/>
</dbReference>
<dbReference type="EMBL" id="CP041186">
    <property type="protein sequence ID" value="QDG52671.1"/>
    <property type="molecule type" value="Genomic_DNA"/>
</dbReference>
<feature type="signal peptide" evidence="7">
    <location>
        <begin position="1"/>
        <end position="28"/>
    </location>
</feature>
<dbReference type="Gene3D" id="2.60.40.1080">
    <property type="match status" value="3"/>
</dbReference>
<dbReference type="GO" id="GO:0031410">
    <property type="term" value="C:cytoplasmic vesicle"/>
    <property type="evidence" value="ECO:0007669"/>
    <property type="project" value="TreeGrafter"/>
</dbReference>
<keyword evidence="4" id="KW-1015">Disulfide bond</keyword>
<dbReference type="GO" id="GO:0016020">
    <property type="term" value="C:membrane"/>
    <property type="evidence" value="ECO:0007669"/>
    <property type="project" value="TreeGrafter"/>
</dbReference>
<name>A0A4Y6PWF1_PERCE</name>
<feature type="domain" description="Big-1" evidence="9">
    <location>
        <begin position="165"/>
        <end position="246"/>
    </location>
</feature>
<dbReference type="OrthoDB" id="8774234at2"/>
<accession>A0A5B8YBQ7</accession>
<dbReference type="Gene3D" id="2.60.40.10">
    <property type="entry name" value="Immunoglobulins"/>
    <property type="match status" value="8"/>
</dbReference>
<evidence type="ECO:0000256" key="7">
    <source>
        <dbReference type="SAM" id="SignalP"/>
    </source>
</evidence>
<feature type="domain" description="PKD" evidence="8">
    <location>
        <begin position="1494"/>
        <end position="1565"/>
    </location>
</feature>
<feature type="chain" id="PRO_5030106561" description="Intimin" evidence="7">
    <location>
        <begin position="29"/>
        <end position="1728"/>
    </location>
</feature>
<evidence type="ECO:0000256" key="4">
    <source>
        <dbReference type="ARBA" id="ARBA00023157"/>
    </source>
</evidence>
<dbReference type="PANTHER" id="PTHR46182">
    <property type="entry name" value="FI19480P1"/>
    <property type="match status" value="1"/>
</dbReference>
<evidence type="ECO:0000259" key="9">
    <source>
        <dbReference type="PROSITE" id="PS51127"/>
    </source>
</evidence>
<feature type="domain" description="PKD" evidence="8">
    <location>
        <begin position="425"/>
        <end position="520"/>
    </location>
</feature>
<dbReference type="InterPro" id="IPR003343">
    <property type="entry name" value="Big_2"/>
</dbReference>
<accession>A0A4Y6PWF1</accession>
<dbReference type="Pfam" id="PF02368">
    <property type="entry name" value="Big_2"/>
    <property type="match status" value="3"/>
</dbReference>
<dbReference type="InterPro" id="IPR003344">
    <property type="entry name" value="Big_1_dom"/>
</dbReference>
<dbReference type="Proteomes" id="UP000315995">
    <property type="component" value="Chromosome"/>
</dbReference>
<evidence type="ECO:0000259" key="8">
    <source>
        <dbReference type="PROSITE" id="PS50093"/>
    </source>
</evidence>
<feature type="region of interest" description="Disordered" evidence="6">
    <location>
        <begin position="423"/>
        <end position="451"/>
    </location>
</feature>
<feature type="domain" description="PKD" evidence="8">
    <location>
        <begin position="519"/>
        <end position="615"/>
    </location>
</feature>
<dbReference type="PROSITE" id="PS51257">
    <property type="entry name" value="PROKAR_LIPOPROTEIN"/>
    <property type="match status" value="1"/>
</dbReference>
<reference evidence="11 12" key="1">
    <citation type="submission" date="2019-06" db="EMBL/GenBank/DDBJ databases">
        <title>Persicimonas caeni gen. nov., sp. nov., a predatory bacterium isolated from solar saltern.</title>
        <authorList>
            <person name="Wang S."/>
        </authorList>
    </citation>
    <scope>NUCLEOTIDE SEQUENCE [LARGE SCALE GENOMIC DNA]</scope>
    <source>
        <strain evidence="11 12">YN101</strain>
    </source>
</reference>
<dbReference type="InterPro" id="IPR008964">
    <property type="entry name" value="Invasin/intimin_cell_adhesion"/>
</dbReference>
<dbReference type="SMART" id="SM00635">
    <property type="entry name" value="BID_2"/>
    <property type="match status" value="3"/>
</dbReference>
<evidence type="ECO:0000256" key="2">
    <source>
        <dbReference type="ARBA" id="ARBA00017346"/>
    </source>
</evidence>
<dbReference type="InterPro" id="IPR001322">
    <property type="entry name" value="Lamin_tail_dom"/>
</dbReference>
<dbReference type="PROSITE" id="PS51127">
    <property type="entry name" value="BIG1"/>
    <property type="match status" value="1"/>
</dbReference>
<evidence type="ECO:0000313" key="11">
    <source>
        <dbReference type="EMBL" id="QDG52671.1"/>
    </source>
</evidence>
<gene>
    <name evidence="11" type="ORF">FIV42_18575</name>
</gene>
<dbReference type="RefSeq" id="WP_141199136.1">
    <property type="nucleotide sequence ID" value="NZ_CP041186.1"/>
</dbReference>
<dbReference type="Pfam" id="PF00932">
    <property type="entry name" value="LTD"/>
    <property type="match status" value="1"/>
</dbReference>